<accession>A0A1C3W226</accession>
<dbReference type="AlphaFoldDB" id="A0A1C3W226"/>
<dbReference type="Proteomes" id="UP000199101">
    <property type="component" value="Unassembled WGS sequence"/>
</dbReference>
<proteinExistence type="predicted"/>
<dbReference type="EMBL" id="FMAG01000004">
    <property type="protein sequence ID" value="SCB34080.1"/>
    <property type="molecule type" value="Genomic_DNA"/>
</dbReference>
<dbReference type="STRING" id="410764.GA0061103_4721"/>
<sequence length="390" mass="42560">MSNSFRACSAGETLSRVWPYLGQLGITRVGRQTGLDRIGIPVWCAYAPNSKAIVVAQGKGLDDISAKTSAVMEAIERSVATRPYCSAFMASRDDLDSSSRAADCLDDLLATGAQPIEANEQIKWSEAYDLAKNASIFVPFEAIHLDRTHVSPRFWVSSDGLASGNTWHEAVLHGLLERIERDACVLWGVSDPERRYARRIDPRSIANDEVGEMLEKISAADFDLALFDVTSDLSVASVVALLRPRGDDGSLRYVDLTMGAGTSLLPDVAVARAISEAVQSRMTFIAGARDDLVPELFSRRADPAHLQSFGVQCATKLDELPMLQAKAAPDALDQLVKTHLQHDIDQLYAIELAPEWLPASVAKVFAPQLEHPDGDRRMRFGSRAFSASFA</sequence>
<dbReference type="PANTHER" id="PTHR37809:SF1">
    <property type="entry name" value="RIBOSOMAL PROTEIN S12 METHYLTHIOTRANSFERASE ACCESSORY FACTOR YCAO"/>
    <property type="match status" value="1"/>
</dbReference>
<dbReference type="GO" id="GO:0005840">
    <property type="term" value="C:ribosome"/>
    <property type="evidence" value="ECO:0007669"/>
    <property type="project" value="UniProtKB-KW"/>
</dbReference>
<keyword evidence="2" id="KW-0808">Transferase</keyword>
<evidence type="ECO:0000313" key="3">
    <source>
        <dbReference type="Proteomes" id="UP000199101"/>
    </source>
</evidence>
<protein>
    <submittedName>
        <fullName evidence="2">Ribosomal protein S12 methylthiotransferase accessory factor</fullName>
    </submittedName>
</protein>
<gene>
    <name evidence="2" type="ORF">GA0061103_4721</name>
</gene>
<feature type="domain" description="YcaO" evidence="1">
    <location>
        <begin position="58"/>
        <end position="390"/>
    </location>
</feature>
<name>A0A1C3W226_9HYPH</name>
<dbReference type="Gene3D" id="3.30.160.660">
    <property type="match status" value="1"/>
</dbReference>
<reference evidence="3" key="1">
    <citation type="submission" date="2016-08" db="EMBL/GenBank/DDBJ databases">
        <authorList>
            <person name="Varghese N."/>
            <person name="Submissions Spin"/>
        </authorList>
    </citation>
    <scope>NUCLEOTIDE SEQUENCE [LARGE SCALE GENOMIC DNA]</scope>
    <source>
        <strain evidence="3">HAMBI 2975</strain>
    </source>
</reference>
<dbReference type="Gene3D" id="3.30.40.250">
    <property type="match status" value="1"/>
</dbReference>
<organism evidence="2 3">
    <name type="scientific">Rhizobium multihospitium</name>
    <dbReference type="NCBI Taxonomy" id="410764"/>
    <lineage>
        <taxon>Bacteria</taxon>
        <taxon>Pseudomonadati</taxon>
        <taxon>Pseudomonadota</taxon>
        <taxon>Alphaproteobacteria</taxon>
        <taxon>Hyphomicrobiales</taxon>
        <taxon>Rhizobiaceae</taxon>
        <taxon>Rhizobium/Agrobacterium group</taxon>
        <taxon>Rhizobium</taxon>
    </lineage>
</organism>
<evidence type="ECO:0000259" key="1">
    <source>
        <dbReference type="PROSITE" id="PS51664"/>
    </source>
</evidence>
<dbReference type="InterPro" id="IPR003776">
    <property type="entry name" value="YcaO-like_dom"/>
</dbReference>
<dbReference type="OrthoDB" id="109999at2"/>
<keyword evidence="3" id="KW-1185">Reference proteome</keyword>
<dbReference type="PROSITE" id="PS51664">
    <property type="entry name" value="YCAO"/>
    <property type="match status" value="1"/>
</dbReference>
<dbReference type="NCBIfam" id="TIGR00702">
    <property type="entry name" value="YcaO-type kinase domain"/>
    <property type="match status" value="1"/>
</dbReference>
<dbReference type="PANTHER" id="PTHR37809">
    <property type="entry name" value="RIBOSOMAL PROTEIN S12 METHYLTHIOTRANSFERASE ACCESSORY FACTOR YCAO"/>
    <property type="match status" value="1"/>
</dbReference>
<dbReference type="Pfam" id="PF02624">
    <property type="entry name" value="YcaO"/>
    <property type="match status" value="1"/>
</dbReference>
<evidence type="ECO:0000313" key="2">
    <source>
        <dbReference type="EMBL" id="SCB34080.1"/>
    </source>
</evidence>
<keyword evidence="2" id="KW-0689">Ribosomal protein</keyword>
<dbReference type="GO" id="GO:0016740">
    <property type="term" value="F:transferase activity"/>
    <property type="evidence" value="ECO:0007669"/>
    <property type="project" value="UniProtKB-KW"/>
</dbReference>
<dbReference type="RefSeq" id="WP_092713565.1">
    <property type="nucleotide sequence ID" value="NZ_FMAG01000004.1"/>
</dbReference>
<dbReference type="Gene3D" id="3.30.1330.230">
    <property type="match status" value="1"/>
</dbReference>
<keyword evidence="2" id="KW-0687">Ribonucleoprotein</keyword>